<dbReference type="Proteomes" id="UP000682802">
    <property type="component" value="Chromosome 2"/>
</dbReference>
<keyword evidence="1" id="KW-0472">Membrane</keyword>
<reference evidence="2 3" key="1">
    <citation type="submission" date="2021-05" db="EMBL/GenBank/DDBJ databases">
        <title>Comparative genomic studies on the polysaccharide-degrading batcterial strains of the Flammeovirga genus.</title>
        <authorList>
            <person name="Zewei F."/>
            <person name="Zheng Z."/>
            <person name="Yu L."/>
            <person name="Ruyue G."/>
            <person name="Yanhong M."/>
            <person name="Yuanyuan C."/>
            <person name="Jingyan G."/>
            <person name="Wenjun H."/>
        </authorList>
    </citation>
    <scope>NUCLEOTIDE SEQUENCE [LARGE SCALE GENOMIC DNA]</scope>
    <source>
        <strain evidence="2 3">YS10</strain>
    </source>
</reference>
<keyword evidence="1" id="KW-1133">Transmembrane helix</keyword>
<gene>
    <name evidence="2" type="ORF">KM029_19285</name>
</gene>
<evidence type="ECO:0000256" key="1">
    <source>
        <dbReference type="SAM" id="Phobius"/>
    </source>
</evidence>
<organism evidence="2 3">
    <name type="scientific">Flammeovirga kamogawensis</name>
    <dbReference type="NCBI Taxonomy" id="373891"/>
    <lineage>
        <taxon>Bacteria</taxon>
        <taxon>Pseudomonadati</taxon>
        <taxon>Bacteroidota</taxon>
        <taxon>Cytophagia</taxon>
        <taxon>Cytophagales</taxon>
        <taxon>Flammeovirgaceae</taxon>
        <taxon>Flammeovirga</taxon>
    </lineage>
</organism>
<name>A0ABX8H1Q5_9BACT</name>
<keyword evidence="3" id="KW-1185">Reference proteome</keyword>
<dbReference type="RefSeq" id="WP_144076489.1">
    <property type="nucleotide sequence ID" value="NZ_CP076129.1"/>
</dbReference>
<evidence type="ECO:0000313" key="2">
    <source>
        <dbReference type="EMBL" id="QWG09826.1"/>
    </source>
</evidence>
<keyword evidence="1" id="KW-0812">Transmembrane</keyword>
<dbReference type="EMBL" id="CP076129">
    <property type="protein sequence ID" value="QWG09826.1"/>
    <property type="molecule type" value="Genomic_DNA"/>
</dbReference>
<sequence length="159" mass="18971">MLKKIKEELVFTVKGMFYFIIFSPVLVLILLFYGEYFDKSSICVKNKVLNREFNLDQVFKEMKYYKYGNSYGFYKRQLVGETNITGDFTYSYQVVADKKEYQIIVHAVIHKNKWYLMDLVVYKTPHRFFSLLLSKGELILHDKYDTLEGSKNYIIDCPL</sequence>
<feature type="transmembrane region" description="Helical" evidence="1">
    <location>
        <begin position="16"/>
        <end position="37"/>
    </location>
</feature>
<evidence type="ECO:0008006" key="4">
    <source>
        <dbReference type="Google" id="ProtNLM"/>
    </source>
</evidence>
<accession>A0ABX8H1Q5</accession>
<evidence type="ECO:0000313" key="3">
    <source>
        <dbReference type="Proteomes" id="UP000682802"/>
    </source>
</evidence>
<proteinExistence type="predicted"/>
<protein>
    <recommendedName>
        <fullName evidence="4">DUF4783 domain-containing protein</fullName>
    </recommendedName>
</protein>